<comment type="caution">
    <text evidence="2">The sequence shown here is derived from an EMBL/GenBank/DDBJ whole genome shotgun (WGS) entry which is preliminary data.</text>
</comment>
<reference evidence="2 3" key="1">
    <citation type="submission" date="2020-05" db="EMBL/GenBank/DDBJ databases">
        <title>Identification and distribution of gene clusters putatively required for synthesis of sphingolipid metabolism inhibitors in phylogenetically diverse species of the filamentous fungus Fusarium.</title>
        <authorList>
            <person name="Kim H.-S."/>
            <person name="Busman M."/>
            <person name="Brown D.W."/>
            <person name="Divon H."/>
            <person name="Uhlig S."/>
            <person name="Proctor R.H."/>
        </authorList>
    </citation>
    <scope>NUCLEOTIDE SEQUENCE [LARGE SCALE GENOMIC DNA]</scope>
    <source>
        <strain evidence="2 3">NRRL 66235</strain>
    </source>
</reference>
<feature type="coiled-coil region" evidence="1">
    <location>
        <begin position="164"/>
        <end position="191"/>
    </location>
</feature>
<feature type="coiled-coil region" evidence="1">
    <location>
        <begin position="220"/>
        <end position="247"/>
    </location>
</feature>
<name>A0A8H6DN85_9HYPO</name>
<protein>
    <submittedName>
        <fullName evidence="2">Uncharacterized protein</fullName>
    </submittedName>
</protein>
<dbReference type="Proteomes" id="UP000544331">
    <property type="component" value="Unassembled WGS sequence"/>
</dbReference>
<dbReference type="EMBL" id="JAAOAN010000059">
    <property type="protein sequence ID" value="KAF5723673.1"/>
    <property type="molecule type" value="Genomic_DNA"/>
</dbReference>
<sequence>MNFGPTTTLQTSVTYQPLHSTHVTMASVVWNAADVLQVYGHRRCIGTTTRNTRCSLTIKEPRLSAIAPLLDRMSRNSPELVTEQTLFQLANLCLCGTYHAGQAYEFVRLWTSVVKEVVSVEQRKLAFQNEMTALFQQVLKLQQLVSNLEAAVVDAERWANTKAQKQFKQDVKGLQEEIMNLEQDLQASEDRNTVGEGKLLSMRRNFEKLQSQAFNDLLARNRLETENKSLKAEIVDAQKKLDDYLSIKEQNHDLGNQVKSYEHKIKQYLAIVEDTANKANASEETVTAERAAKEAMENHYKAQIAEQEVEITGLRSHREKLELSVARFQASVKTCWWHRFRAWKDRFRKRARSGSWVSITDESTEDITLRTYG</sequence>
<dbReference type="AlphaFoldDB" id="A0A8H6DN85"/>
<keyword evidence="1" id="KW-0175">Coiled coil</keyword>
<dbReference type="OrthoDB" id="5068061at2759"/>
<proteinExistence type="predicted"/>
<evidence type="ECO:0000256" key="1">
    <source>
        <dbReference type="SAM" id="Coils"/>
    </source>
</evidence>
<gene>
    <name evidence="2" type="ORF">FMUND_1607</name>
</gene>
<evidence type="ECO:0000313" key="3">
    <source>
        <dbReference type="Proteomes" id="UP000544331"/>
    </source>
</evidence>
<keyword evidence="3" id="KW-1185">Reference proteome</keyword>
<accession>A0A8H6DN85</accession>
<evidence type="ECO:0000313" key="2">
    <source>
        <dbReference type="EMBL" id="KAF5723673.1"/>
    </source>
</evidence>
<organism evidence="2 3">
    <name type="scientific">Fusarium mundagurra</name>
    <dbReference type="NCBI Taxonomy" id="1567541"/>
    <lineage>
        <taxon>Eukaryota</taxon>
        <taxon>Fungi</taxon>
        <taxon>Dikarya</taxon>
        <taxon>Ascomycota</taxon>
        <taxon>Pezizomycotina</taxon>
        <taxon>Sordariomycetes</taxon>
        <taxon>Hypocreomycetidae</taxon>
        <taxon>Hypocreales</taxon>
        <taxon>Nectriaceae</taxon>
        <taxon>Fusarium</taxon>
        <taxon>Fusarium fujikuroi species complex</taxon>
    </lineage>
</organism>